<evidence type="ECO:0000313" key="4">
    <source>
        <dbReference type="EMBL" id="CAG7559002.1"/>
    </source>
</evidence>
<dbReference type="CDD" id="cd00067">
    <property type="entry name" value="GAL4"/>
    <property type="match status" value="1"/>
</dbReference>
<dbReference type="Pfam" id="PF11951">
    <property type="entry name" value="Fungal_trans_2"/>
    <property type="match status" value="1"/>
</dbReference>
<keyword evidence="2" id="KW-0539">Nucleus</keyword>
<comment type="caution">
    <text evidence="4">The sequence shown here is derived from an EMBL/GenBank/DDBJ whole genome shotgun (WGS) entry which is preliminary data.</text>
</comment>
<dbReference type="GO" id="GO:0045944">
    <property type="term" value="P:positive regulation of transcription by RNA polymerase II"/>
    <property type="evidence" value="ECO:0007669"/>
    <property type="project" value="TreeGrafter"/>
</dbReference>
<evidence type="ECO:0000259" key="3">
    <source>
        <dbReference type="SMART" id="SM00066"/>
    </source>
</evidence>
<evidence type="ECO:0000313" key="5">
    <source>
        <dbReference type="Proteomes" id="UP000693738"/>
    </source>
</evidence>
<proteinExistence type="predicted"/>
<dbReference type="Pfam" id="PF00172">
    <property type="entry name" value="Zn_clus"/>
    <property type="match status" value="1"/>
</dbReference>
<name>A0A8J2IM18_FUSEQ</name>
<accession>A0A8J2IM18</accession>
<dbReference type="GO" id="GO:0008270">
    <property type="term" value="F:zinc ion binding"/>
    <property type="evidence" value="ECO:0007669"/>
    <property type="project" value="InterPro"/>
</dbReference>
<dbReference type="PANTHER" id="PTHR37534">
    <property type="entry name" value="TRANSCRIPTIONAL ACTIVATOR PROTEIN UGA3"/>
    <property type="match status" value="1"/>
</dbReference>
<dbReference type="AlphaFoldDB" id="A0A8J2IM18"/>
<dbReference type="InterPro" id="IPR001138">
    <property type="entry name" value="Zn2Cys6_DnaBD"/>
</dbReference>
<comment type="subcellular location">
    <subcellularLocation>
        <location evidence="1">Nucleus</location>
    </subcellularLocation>
</comment>
<dbReference type="EMBL" id="CAJSTJ010000128">
    <property type="protein sequence ID" value="CAG7559002.1"/>
    <property type="molecule type" value="Genomic_DNA"/>
</dbReference>
<dbReference type="InterPro" id="IPR021858">
    <property type="entry name" value="Fun_TF"/>
</dbReference>
<dbReference type="GO" id="GO:0000981">
    <property type="term" value="F:DNA-binding transcription factor activity, RNA polymerase II-specific"/>
    <property type="evidence" value="ECO:0007669"/>
    <property type="project" value="InterPro"/>
</dbReference>
<dbReference type="Proteomes" id="UP000693738">
    <property type="component" value="Unassembled WGS sequence"/>
</dbReference>
<gene>
    <name evidence="4" type="ORF">FEQUK3_LOCUS4722</name>
</gene>
<dbReference type="SMART" id="SM00066">
    <property type="entry name" value="GAL4"/>
    <property type="match status" value="1"/>
</dbReference>
<protein>
    <recommendedName>
        <fullName evidence="3">Zn(2)-C6 fungal-type domain-containing protein</fullName>
    </recommendedName>
</protein>
<dbReference type="PANTHER" id="PTHR37534:SF2">
    <property type="entry name" value="N-ACETYLTRANSFERASE DOMAIN-CONTAINING PROTEIN"/>
    <property type="match status" value="1"/>
</dbReference>
<dbReference type="GO" id="GO:0005634">
    <property type="term" value="C:nucleus"/>
    <property type="evidence" value="ECO:0007669"/>
    <property type="project" value="TreeGrafter"/>
</dbReference>
<organism evidence="4 5">
    <name type="scientific">Fusarium equiseti</name>
    <name type="common">Fusarium scirpi</name>
    <dbReference type="NCBI Taxonomy" id="61235"/>
    <lineage>
        <taxon>Eukaryota</taxon>
        <taxon>Fungi</taxon>
        <taxon>Dikarya</taxon>
        <taxon>Ascomycota</taxon>
        <taxon>Pezizomycotina</taxon>
        <taxon>Sordariomycetes</taxon>
        <taxon>Hypocreomycetidae</taxon>
        <taxon>Hypocreales</taxon>
        <taxon>Nectriaceae</taxon>
        <taxon>Fusarium</taxon>
        <taxon>Fusarium incarnatum-equiseti species complex</taxon>
    </lineage>
</organism>
<feature type="domain" description="Zn(2)-C6 fungal-type" evidence="3">
    <location>
        <begin position="9"/>
        <end position="52"/>
    </location>
</feature>
<dbReference type="GO" id="GO:0000976">
    <property type="term" value="F:transcription cis-regulatory region binding"/>
    <property type="evidence" value="ECO:0007669"/>
    <property type="project" value="TreeGrafter"/>
</dbReference>
<evidence type="ECO:0000256" key="1">
    <source>
        <dbReference type="ARBA" id="ARBA00004123"/>
    </source>
</evidence>
<reference evidence="4" key="1">
    <citation type="submission" date="2021-05" db="EMBL/GenBank/DDBJ databases">
        <authorList>
            <person name="Khan N."/>
        </authorList>
    </citation>
    <scope>NUCLEOTIDE SEQUENCE</scope>
</reference>
<evidence type="ECO:0000256" key="2">
    <source>
        <dbReference type="ARBA" id="ARBA00023242"/>
    </source>
</evidence>
<sequence>MPVGPFDRRKKRSRCLQCAAGHLKCSGSFPCSNCQRKRTSCSFEKQKSQQIWINHAESDKKGTTRVAFPLPNVQISRPMVIAPSTSETHYLPRYFDVFLHRNNFNPGSKVSIDVTTLMKDQGSDSFLHNAVLGLGAMQAVKFNSSEGITPNTANDSAVYYYSKSVTGLRQALYNFNHEESALHSILWTTHLLGLFELMTDATGQGWVQHLVGGTSKALVAAGPTVCLTGRGKRFFTEIRIFEVCRAIIFNEPTFLANSEWRLLTAGMQPDAQGDDHGLNALLDIITLCSTLRVRVRTLLYSSKTQCYGKSQRNVSNAYDIALEGFRLRQALVDWEASMTRPEQLKAVSGDTTAVSFFFLAKAFFSATSIYLSGVFDYEIPHWQEMGIIAPTLSEDEIQGHVTGILTHTREIMINSSISPLLTLFPLRVAGARSWETWQQESIMESLSAIEKSFPVAASFRADLQVVWSLRGLLA</sequence>